<feature type="compositionally biased region" description="Polar residues" evidence="1">
    <location>
        <begin position="1"/>
        <end position="14"/>
    </location>
</feature>
<organism evidence="2 3">
    <name type="scientific">Pseudoalteromonas xiamenensis</name>
    <dbReference type="NCBI Taxonomy" id="882626"/>
    <lineage>
        <taxon>Bacteria</taxon>
        <taxon>Pseudomonadati</taxon>
        <taxon>Pseudomonadota</taxon>
        <taxon>Gammaproteobacteria</taxon>
        <taxon>Alteromonadales</taxon>
        <taxon>Pseudoalteromonadaceae</taxon>
        <taxon>Pseudoalteromonas</taxon>
    </lineage>
</organism>
<evidence type="ECO:0000256" key="1">
    <source>
        <dbReference type="SAM" id="MobiDB-lite"/>
    </source>
</evidence>
<feature type="region of interest" description="Disordered" evidence="1">
    <location>
        <begin position="1"/>
        <end position="36"/>
    </location>
</feature>
<geneLocation type="plasmid" evidence="2 3">
    <name>unnamed5</name>
</geneLocation>
<dbReference type="EMBL" id="CP072135">
    <property type="protein sequence ID" value="QTH73153.1"/>
    <property type="molecule type" value="Genomic_DNA"/>
</dbReference>
<accession>A0A975DJU8</accession>
<proteinExistence type="predicted"/>
<sequence>MQLSVVSGQHTYQLKPQPKVDRKVASSDPQPSQLDSYVRSNEKAIAMLDKGGFDGEKQAIYDQPSFKNGVAISAYKSIANEDRRNEIKQLIGVSVYA</sequence>
<dbReference type="Proteomes" id="UP000664904">
    <property type="component" value="Plasmid unnamed5"/>
</dbReference>
<dbReference type="KEGG" id="pxi:J5O05_20325"/>
<reference evidence="2" key="1">
    <citation type="submission" date="2021-03" db="EMBL/GenBank/DDBJ databases">
        <title>Complete Genome of Pseudoalteromonas xiamenensis STKMTI.2, a new potential marine bacterium producing anti-Vibrio compounds.</title>
        <authorList>
            <person name="Handayani D.P."/>
            <person name="Isnansetyo A."/>
            <person name="Istiqomah I."/>
            <person name="Jumina J."/>
        </authorList>
    </citation>
    <scope>NUCLEOTIDE SEQUENCE</scope>
    <source>
        <strain evidence="2">STKMTI.2</strain>
        <plasmid evidence="2">unnamed5</plasmid>
    </source>
</reference>
<gene>
    <name evidence="2" type="ORF">J5O05_20325</name>
</gene>
<evidence type="ECO:0000313" key="3">
    <source>
        <dbReference type="Proteomes" id="UP000664904"/>
    </source>
</evidence>
<dbReference type="AlphaFoldDB" id="A0A975DJU8"/>
<name>A0A975DJU8_9GAMM</name>
<feature type="compositionally biased region" description="Polar residues" evidence="1">
    <location>
        <begin position="27"/>
        <end position="36"/>
    </location>
</feature>
<keyword evidence="3" id="KW-1185">Reference proteome</keyword>
<dbReference type="RefSeq" id="WP_208844772.1">
    <property type="nucleotide sequence ID" value="NZ_CP072135.1"/>
</dbReference>
<evidence type="ECO:0000313" key="2">
    <source>
        <dbReference type="EMBL" id="QTH73153.1"/>
    </source>
</evidence>
<protein>
    <submittedName>
        <fullName evidence="2">Uncharacterized protein</fullName>
    </submittedName>
</protein>
<keyword evidence="2" id="KW-0614">Plasmid</keyword>